<feature type="region of interest" description="Disordered" evidence="2">
    <location>
        <begin position="259"/>
        <end position="291"/>
    </location>
</feature>
<dbReference type="Proteomes" id="UP000596248">
    <property type="component" value="Chromosome"/>
</dbReference>
<dbReference type="InterPro" id="IPR006343">
    <property type="entry name" value="DnaB/C_C"/>
</dbReference>
<evidence type="ECO:0000313" key="5">
    <source>
        <dbReference type="Proteomes" id="UP000596248"/>
    </source>
</evidence>
<sequence>MRRPEVLERIRPIGGIPKVGQLGFIMMQVLELRFLEMNQQWTFDMTNDELMFLTGIKHRDTLNETRNRLVQFGILKSYKTQKGKAGGIYCLNEFYFPKLSEDHAYETDKLADNSEKNAYETDELTDRFPDRFPDKFTDRLADNRVSSMTERKIDRQIDRQIENDAPDTWNQICDLWQSMFRVMSAMDRERLSSYQDDDGMAPEVILAAVEHAKQDATDSPKNYLWKTLNSWADANIKTVRDLIVHERERTQKKVIPLHGVENGGVMSGGNQQRPSRMAAGTRQVQAPPSAADFLRKRDQAKANV</sequence>
<evidence type="ECO:0000256" key="2">
    <source>
        <dbReference type="SAM" id="MobiDB-lite"/>
    </source>
</evidence>
<evidence type="ECO:0000256" key="1">
    <source>
        <dbReference type="ARBA" id="ARBA00093462"/>
    </source>
</evidence>
<dbReference type="SUPFAM" id="SSF158499">
    <property type="entry name" value="DnaD domain-like"/>
    <property type="match status" value="1"/>
</dbReference>
<name>A0ABX7FT99_BRECH</name>
<gene>
    <name evidence="4" type="ORF">JNE38_05300</name>
</gene>
<dbReference type="Pfam" id="PF07261">
    <property type="entry name" value="DnaB_2"/>
    <property type="match status" value="1"/>
</dbReference>
<dbReference type="NCBIfam" id="TIGR01446">
    <property type="entry name" value="DnaD_dom"/>
    <property type="match status" value="1"/>
</dbReference>
<feature type="domain" description="DnaB/C C-terminal" evidence="3">
    <location>
        <begin position="177"/>
        <end position="245"/>
    </location>
</feature>
<dbReference type="InterPro" id="IPR034829">
    <property type="entry name" value="DnaD-like_sf"/>
</dbReference>
<dbReference type="RefSeq" id="WP_203355571.1">
    <property type="nucleotide sequence ID" value="NZ_CP069127.1"/>
</dbReference>
<reference evidence="4 5" key="1">
    <citation type="submission" date="2021-01" db="EMBL/GenBank/DDBJ databases">
        <title>Identification of strong promoters based on the transcriptome of Brevibacillus choshinensis.</title>
        <authorList>
            <person name="Yao D."/>
            <person name="Zhang K."/>
            <person name="Wu J."/>
        </authorList>
    </citation>
    <scope>NUCLEOTIDE SEQUENCE [LARGE SCALE GENOMIC DNA]</scope>
    <source>
        <strain evidence="4 5">HPD31-SP3</strain>
    </source>
</reference>
<accession>A0ABX7FT99</accession>
<protein>
    <submittedName>
        <fullName evidence="4">DnaD domain protein</fullName>
    </submittedName>
</protein>
<organism evidence="4 5">
    <name type="scientific">Brevibacillus choshinensis</name>
    <dbReference type="NCBI Taxonomy" id="54911"/>
    <lineage>
        <taxon>Bacteria</taxon>
        <taxon>Bacillati</taxon>
        <taxon>Bacillota</taxon>
        <taxon>Bacilli</taxon>
        <taxon>Bacillales</taxon>
        <taxon>Paenibacillaceae</taxon>
        <taxon>Brevibacillus</taxon>
    </lineage>
</organism>
<dbReference type="EMBL" id="CP069127">
    <property type="protein sequence ID" value="QRG68571.1"/>
    <property type="molecule type" value="Genomic_DNA"/>
</dbReference>
<dbReference type="Gene3D" id="1.10.10.630">
    <property type="entry name" value="DnaD domain-like"/>
    <property type="match status" value="1"/>
</dbReference>
<proteinExistence type="inferred from homology"/>
<keyword evidence="5" id="KW-1185">Reference proteome</keyword>
<evidence type="ECO:0000313" key="4">
    <source>
        <dbReference type="EMBL" id="QRG68571.1"/>
    </source>
</evidence>
<comment type="similarity">
    <text evidence="1">Belongs to the DnaB/DnaD family.</text>
</comment>
<evidence type="ECO:0000259" key="3">
    <source>
        <dbReference type="Pfam" id="PF07261"/>
    </source>
</evidence>